<evidence type="ECO:0000256" key="7">
    <source>
        <dbReference type="ARBA" id="ARBA00023180"/>
    </source>
</evidence>
<dbReference type="Gene3D" id="3.40.50.11320">
    <property type="match status" value="1"/>
</dbReference>
<dbReference type="OrthoDB" id="443318at2759"/>
<feature type="chain" id="PRO_5028513323" description="Carboxypeptidase" evidence="8">
    <location>
        <begin position="34"/>
        <end position="390"/>
    </location>
</feature>
<evidence type="ECO:0000313" key="10">
    <source>
        <dbReference type="RefSeq" id="XP_035547325.1"/>
    </source>
</evidence>
<dbReference type="Pfam" id="PF00450">
    <property type="entry name" value="Peptidase_S10"/>
    <property type="match status" value="2"/>
</dbReference>
<protein>
    <recommendedName>
        <fullName evidence="8">Carboxypeptidase</fullName>
        <ecNumber evidence="8">3.4.16.-</ecNumber>
    </recommendedName>
</protein>
<dbReference type="KEGG" id="jre:108999136"/>
<accession>A0A6P9EGB3</accession>
<dbReference type="InterPro" id="IPR029058">
    <property type="entry name" value="AB_hydrolase_fold"/>
</dbReference>
<keyword evidence="3" id="KW-0964">Secreted</keyword>
<dbReference type="GO" id="GO:0006508">
    <property type="term" value="P:proteolysis"/>
    <property type="evidence" value="ECO:0007669"/>
    <property type="project" value="UniProtKB-KW"/>
</dbReference>
<keyword evidence="7" id="KW-0325">Glycoprotein</keyword>
<evidence type="ECO:0000256" key="6">
    <source>
        <dbReference type="ARBA" id="ARBA00022801"/>
    </source>
</evidence>
<dbReference type="EC" id="3.4.16.-" evidence="8"/>
<feature type="signal peptide" evidence="8">
    <location>
        <begin position="1"/>
        <end position="33"/>
    </location>
</feature>
<evidence type="ECO:0000256" key="4">
    <source>
        <dbReference type="ARBA" id="ARBA00022645"/>
    </source>
</evidence>
<dbReference type="InterPro" id="IPR033124">
    <property type="entry name" value="Ser_caboxypep_his_AS"/>
</dbReference>
<dbReference type="SUPFAM" id="SSF53474">
    <property type="entry name" value="alpha/beta-Hydrolases"/>
    <property type="match status" value="1"/>
</dbReference>
<evidence type="ECO:0000256" key="2">
    <source>
        <dbReference type="ARBA" id="ARBA00009431"/>
    </source>
</evidence>
<name>A0A6P9EGB3_JUGRE</name>
<dbReference type="PANTHER" id="PTHR11802:SF235">
    <property type="entry name" value="SERINE CARBOXYPEPTIDASE-LIKE 33"/>
    <property type="match status" value="1"/>
</dbReference>
<keyword evidence="8" id="KW-0732">Signal</keyword>
<dbReference type="AlphaFoldDB" id="A0A6P9EGB3"/>
<comment type="subcellular location">
    <subcellularLocation>
        <location evidence="1">Secreted</location>
    </subcellularLocation>
</comment>
<keyword evidence="9" id="KW-1185">Reference proteome</keyword>
<keyword evidence="4 8" id="KW-0121">Carboxypeptidase</keyword>
<dbReference type="GeneID" id="108999136"/>
<dbReference type="InterPro" id="IPR001563">
    <property type="entry name" value="Peptidase_S10"/>
</dbReference>
<dbReference type="PRINTS" id="PR00724">
    <property type="entry name" value="CRBOXYPTASEC"/>
</dbReference>
<dbReference type="PROSITE" id="PS00560">
    <property type="entry name" value="CARBOXYPEPT_SER_HIS"/>
    <property type="match status" value="1"/>
</dbReference>
<evidence type="ECO:0000256" key="1">
    <source>
        <dbReference type="ARBA" id="ARBA00004613"/>
    </source>
</evidence>
<dbReference type="InterPro" id="IPR018202">
    <property type="entry name" value="Ser_caboxypep_ser_AS"/>
</dbReference>
<proteinExistence type="inferred from homology"/>
<dbReference type="PANTHER" id="PTHR11802">
    <property type="entry name" value="SERINE PROTEASE FAMILY S10 SERINE CARBOXYPEPTIDASE"/>
    <property type="match status" value="1"/>
</dbReference>
<keyword evidence="6 8" id="KW-0378">Hydrolase</keyword>
<dbReference type="PROSITE" id="PS00131">
    <property type="entry name" value="CARBOXYPEPT_SER_SER"/>
    <property type="match status" value="1"/>
</dbReference>
<dbReference type="RefSeq" id="XP_035547325.1">
    <property type="nucleotide sequence ID" value="XM_035691432.1"/>
</dbReference>
<dbReference type="Gene3D" id="3.40.50.1820">
    <property type="entry name" value="alpha/beta hydrolase"/>
    <property type="match status" value="1"/>
</dbReference>
<dbReference type="Proteomes" id="UP000235220">
    <property type="component" value="Chromosome 7"/>
</dbReference>
<evidence type="ECO:0000313" key="9">
    <source>
        <dbReference type="Proteomes" id="UP000235220"/>
    </source>
</evidence>
<evidence type="ECO:0000256" key="5">
    <source>
        <dbReference type="ARBA" id="ARBA00022670"/>
    </source>
</evidence>
<keyword evidence="5 8" id="KW-0645">Protease</keyword>
<dbReference type="InParanoid" id="A0A6P9EGB3"/>
<evidence type="ECO:0000256" key="8">
    <source>
        <dbReference type="RuleBase" id="RU361156"/>
    </source>
</evidence>
<organism evidence="9 10">
    <name type="scientific">Juglans regia</name>
    <name type="common">English walnut</name>
    <dbReference type="NCBI Taxonomy" id="51240"/>
    <lineage>
        <taxon>Eukaryota</taxon>
        <taxon>Viridiplantae</taxon>
        <taxon>Streptophyta</taxon>
        <taxon>Embryophyta</taxon>
        <taxon>Tracheophyta</taxon>
        <taxon>Spermatophyta</taxon>
        <taxon>Magnoliopsida</taxon>
        <taxon>eudicotyledons</taxon>
        <taxon>Gunneridae</taxon>
        <taxon>Pentapetalae</taxon>
        <taxon>rosids</taxon>
        <taxon>fabids</taxon>
        <taxon>Fagales</taxon>
        <taxon>Juglandaceae</taxon>
        <taxon>Juglans</taxon>
    </lineage>
</organism>
<evidence type="ECO:0000256" key="3">
    <source>
        <dbReference type="ARBA" id="ARBA00022525"/>
    </source>
</evidence>
<sequence length="390" mass="43630">MANPLVLNKCLFLVSLFSMSLFLHHSIITCVKASEDQYPQSQESDRVIKLPGQPPSPPISQFSGHINIDPGTGRALFYWFFEAQSQSSKMPLLLWLNGGPGCSSVGYGAAVELHGPLRVDKNGVGLHFNKYAWNIEANLLLFVESPVGVGFSYTNTSSDLTKVLDDGFVAEDTYNFLVNWLQRFPQFQTHDFFIAGESYAGHYVPQLAELVHDRNRDRTKYPMINLKGFIIGEGRRTRVGNDSHGLHLPRLSPEDLVELPTSPTSWICLVASWTLRSTEDSTWSFWPHWLRARRGNINWLGLSGGNSGDTDGRVPVIGSPYWIEALSLPLKSPWHSWYHNHQVGGRIVEYEGITFVIVRGAGHLVPLNKPSEALSLLHSFLTAQLLPIHT</sequence>
<reference evidence="10" key="1">
    <citation type="submission" date="2025-08" db="UniProtKB">
        <authorList>
            <consortium name="RefSeq"/>
        </authorList>
    </citation>
    <scope>IDENTIFICATION</scope>
    <source>
        <tissue evidence="10">Leaves</tissue>
    </source>
</reference>
<gene>
    <name evidence="10" type="primary">LOC108999136</name>
</gene>
<dbReference type="GO" id="GO:0004185">
    <property type="term" value="F:serine-type carboxypeptidase activity"/>
    <property type="evidence" value="ECO:0000318"/>
    <property type="project" value="GO_Central"/>
</dbReference>
<comment type="similarity">
    <text evidence="2 8">Belongs to the peptidase S10 family.</text>
</comment>
<dbReference type="GO" id="GO:0005576">
    <property type="term" value="C:extracellular region"/>
    <property type="evidence" value="ECO:0007669"/>
    <property type="project" value="UniProtKB-SubCell"/>
</dbReference>